<dbReference type="VEuPathDB" id="MicrosporidiaDB:ECU05_0610"/>
<dbReference type="GO" id="GO:0000785">
    <property type="term" value="C:chromatin"/>
    <property type="evidence" value="ECO:0007669"/>
    <property type="project" value="TreeGrafter"/>
</dbReference>
<feature type="domain" description="C2H2-type" evidence="7">
    <location>
        <begin position="250"/>
        <end position="279"/>
    </location>
</feature>
<name>M1JJ54_ENCCN</name>
<dbReference type="GO" id="GO:0031519">
    <property type="term" value="C:PcG protein complex"/>
    <property type="evidence" value="ECO:0007669"/>
    <property type="project" value="TreeGrafter"/>
</dbReference>
<dbReference type="InterPro" id="IPR013087">
    <property type="entry name" value="Znf_C2H2_type"/>
</dbReference>
<gene>
    <name evidence="8" type="ORF">ECU05_0610</name>
</gene>
<organism evidence="8">
    <name type="scientific">Encephalitozoon cuniculi</name>
    <name type="common">Microsporidian parasite</name>
    <dbReference type="NCBI Taxonomy" id="6035"/>
    <lineage>
        <taxon>Eukaryota</taxon>
        <taxon>Fungi</taxon>
        <taxon>Fungi incertae sedis</taxon>
        <taxon>Microsporidia</taxon>
        <taxon>Unikaryonidae</taxon>
        <taxon>Encephalitozoon</taxon>
    </lineage>
</organism>
<protein>
    <submittedName>
        <fullName evidence="8">Transcriptional activator</fullName>
    </submittedName>
</protein>
<evidence type="ECO:0000256" key="5">
    <source>
        <dbReference type="PROSITE-ProRule" id="PRU00042"/>
    </source>
</evidence>
<dbReference type="VEuPathDB" id="MicrosporidiaDB:AEWR_050590"/>
<feature type="domain" description="C2H2-type" evidence="7">
    <location>
        <begin position="220"/>
        <end position="249"/>
    </location>
</feature>
<evidence type="ECO:0000256" key="6">
    <source>
        <dbReference type="SAM" id="MobiDB-lite"/>
    </source>
</evidence>
<evidence type="ECO:0000256" key="2">
    <source>
        <dbReference type="ARBA" id="ARBA00022737"/>
    </source>
</evidence>
<dbReference type="Gene3D" id="3.30.160.60">
    <property type="entry name" value="Classic Zinc Finger"/>
    <property type="match status" value="2"/>
</dbReference>
<dbReference type="PANTHER" id="PTHR14003:SF19">
    <property type="entry name" value="YY2 TRANSCRIPTION FACTOR"/>
    <property type="match status" value="1"/>
</dbReference>
<keyword evidence="4" id="KW-0862">Zinc</keyword>
<dbReference type="GO" id="GO:0005667">
    <property type="term" value="C:transcription regulator complex"/>
    <property type="evidence" value="ECO:0007669"/>
    <property type="project" value="TreeGrafter"/>
</dbReference>
<feature type="region of interest" description="Disordered" evidence="6">
    <location>
        <begin position="1"/>
        <end position="23"/>
    </location>
</feature>
<evidence type="ECO:0000256" key="1">
    <source>
        <dbReference type="ARBA" id="ARBA00022723"/>
    </source>
</evidence>
<proteinExistence type="predicted"/>
<dbReference type="SMART" id="SM00355">
    <property type="entry name" value="ZnF_C2H2"/>
    <property type="match status" value="2"/>
</dbReference>
<dbReference type="InterPro" id="IPR036236">
    <property type="entry name" value="Znf_C2H2_sf"/>
</dbReference>
<feature type="region of interest" description="Disordered" evidence="6">
    <location>
        <begin position="55"/>
        <end position="88"/>
    </location>
</feature>
<keyword evidence="1" id="KW-0479">Metal-binding</keyword>
<dbReference type="GO" id="GO:0000981">
    <property type="term" value="F:DNA-binding transcription factor activity, RNA polymerase II-specific"/>
    <property type="evidence" value="ECO:0007669"/>
    <property type="project" value="TreeGrafter"/>
</dbReference>
<evidence type="ECO:0000313" key="8">
    <source>
        <dbReference type="EMBL" id="AGE95429.1"/>
    </source>
</evidence>
<feature type="compositionally biased region" description="Basic and acidic residues" evidence="6">
    <location>
        <begin position="59"/>
        <end position="88"/>
    </location>
</feature>
<sequence length="281" mass="33251">MLKNRVEVDRRRLDFSEESSAGEYNGKYLGFHEQAGETGTYRKVIYSQEGKLVPPQYHTWDRNPHHKDTSPSDKKYHSEYREGESDSRLDTPISIEAKWSHYSSEYFEASDSEEFDEKLASLRLLILEAEEEMRRIVQGRVDKHLEMNKEANEKKKEMKRRKREVLGEVNKVRGEAGDRDDRSCERPEEESDAKGTRIESFADFETSMFPYKSKNGAKSYACPYEGCTMELPTLSRIKRHYIVHTKLRPFKCLNKDCNKRFSRKDNMLQHYKIHCNYSNYR</sequence>
<keyword evidence="2" id="KW-0677">Repeat</keyword>
<feature type="compositionally biased region" description="Basic and acidic residues" evidence="6">
    <location>
        <begin position="1"/>
        <end position="15"/>
    </location>
</feature>
<dbReference type="GO" id="GO:0000978">
    <property type="term" value="F:RNA polymerase II cis-regulatory region sequence-specific DNA binding"/>
    <property type="evidence" value="ECO:0007669"/>
    <property type="project" value="TreeGrafter"/>
</dbReference>
<dbReference type="SUPFAM" id="SSF57667">
    <property type="entry name" value="beta-beta-alpha zinc fingers"/>
    <property type="match status" value="1"/>
</dbReference>
<dbReference type="VEuPathDB" id="MicrosporidiaDB:AEWQ_050590"/>
<evidence type="ECO:0000259" key="7">
    <source>
        <dbReference type="PROSITE" id="PS50157"/>
    </source>
</evidence>
<evidence type="ECO:0000256" key="4">
    <source>
        <dbReference type="ARBA" id="ARBA00022833"/>
    </source>
</evidence>
<reference evidence="8" key="1">
    <citation type="journal article" date="2013" name="Eukaryot. Cell">
        <title>Extremely Reduced Levels of Heterozygosity in the Vertebrate Pathogen Encephalitozoon cuniculi.</title>
        <authorList>
            <person name="Selman M."/>
            <person name="Sak B."/>
            <person name="Kvac M."/>
            <person name="Farinelli L."/>
            <person name="Weiss L.M."/>
            <person name="Corradi N."/>
        </authorList>
    </citation>
    <scope>NUCLEOTIDE SEQUENCE</scope>
</reference>
<dbReference type="PROSITE" id="PS50157">
    <property type="entry name" value="ZINC_FINGER_C2H2_2"/>
    <property type="match status" value="2"/>
</dbReference>
<dbReference type="PANTHER" id="PTHR14003">
    <property type="entry name" value="TRANSCRIPTIONAL REPRESSOR PROTEIN YY"/>
    <property type="match status" value="1"/>
</dbReference>
<evidence type="ECO:0000256" key="3">
    <source>
        <dbReference type="ARBA" id="ARBA00022771"/>
    </source>
</evidence>
<dbReference type="EMBL" id="KC513607">
    <property type="protein sequence ID" value="AGE95429.1"/>
    <property type="molecule type" value="Genomic_DNA"/>
</dbReference>
<feature type="region of interest" description="Disordered" evidence="6">
    <location>
        <begin position="168"/>
        <end position="195"/>
    </location>
</feature>
<dbReference type="GO" id="GO:0008270">
    <property type="term" value="F:zinc ion binding"/>
    <property type="evidence" value="ECO:0007669"/>
    <property type="project" value="UniProtKB-KW"/>
</dbReference>
<dbReference type="AlphaFoldDB" id="M1JJ54"/>
<dbReference type="VEuPathDB" id="MicrosporidiaDB:AEWD_050590"/>
<dbReference type="PROSITE" id="PS00028">
    <property type="entry name" value="ZINC_FINGER_C2H2_1"/>
    <property type="match status" value="2"/>
</dbReference>
<keyword evidence="3 5" id="KW-0863">Zinc-finger</keyword>
<accession>M1JJ54</accession>
<dbReference type="VEuPathDB" id="MicrosporidiaDB:M970_050590"/>